<accession>A0A151XFT5</accession>
<feature type="non-terminal residue" evidence="1">
    <location>
        <position position="1"/>
    </location>
</feature>
<proteinExistence type="predicted"/>
<dbReference type="AlphaFoldDB" id="A0A151XFT5"/>
<organism evidence="1 2">
    <name type="scientific">Mycetomoellerius zeteki</name>
    <dbReference type="NCBI Taxonomy" id="64791"/>
    <lineage>
        <taxon>Eukaryota</taxon>
        <taxon>Metazoa</taxon>
        <taxon>Ecdysozoa</taxon>
        <taxon>Arthropoda</taxon>
        <taxon>Hexapoda</taxon>
        <taxon>Insecta</taxon>
        <taxon>Pterygota</taxon>
        <taxon>Neoptera</taxon>
        <taxon>Endopterygota</taxon>
        <taxon>Hymenoptera</taxon>
        <taxon>Apocrita</taxon>
        <taxon>Aculeata</taxon>
        <taxon>Formicoidea</taxon>
        <taxon>Formicidae</taxon>
        <taxon>Myrmicinae</taxon>
        <taxon>Mycetomoellerius</taxon>
    </lineage>
</organism>
<gene>
    <name evidence="1" type="ORF">ALC60_01721</name>
</gene>
<sequence>ENIGNADPRQLKNIINEVFITEMEVNFEEIMNEDSDEEVLSDDSGCASDMTEYDTDRVEKFVPSPEIRALNSRTKHCMIQCYYTTDGPLTVCAACMILLADTDIDVMSVLWRIVLAWLQWCDECIERLEELCRAKRPRLAIGHRQCLVARIARLTDAKTQLERRFIHVGGEYASGEYTSGDERCLVWREIDTAFESRILTGVVINSNYIEPQRFLEDAREIVLEQVRDAVERHGNMKVNTAFNGEFVENDKRATKSINTKNIEIYRCTDLREWYERHVIEPTLASLKEFQERDSTRYRFRRDEDCIAWFAR</sequence>
<reference evidence="1 2" key="1">
    <citation type="submission" date="2015-09" db="EMBL/GenBank/DDBJ databases">
        <title>Trachymyrmex zeteki WGS genome.</title>
        <authorList>
            <person name="Nygaard S."/>
            <person name="Hu H."/>
            <person name="Boomsma J."/>
            <person name="Zhang G."/>
        </authorList>
    </citation>
    <scope>NUCLEOTIDE SEQUENCE [LARGE SCALE GENOMIC DNA]</scope>
    <source>
        <strain evidence="1">Tzet28-1</strain>
        <tissue evidence="1">Whole body</tissue>
    </source>
</reference>
<dbReference type="Proteomes" id="UP000075809">
    <property type="component" value="Unassembled WGS sequence"/>
</dbReference>
<name>A0A151XFT5_9HYME</name>
<keyword evidence="2" id="KW-1185">Reference proteome</keyword>
<evidence type="ECO:0000313" key="2">
    <source>
        <dbReference type="Proteomes" id="UP000075809"/>
    </source>
</evidence>
<dbReference type="EMBL" id="KQ982181">
    <property type="protein sequence ID" value="KYQ59262.1"/>
    <property type="molecule type" value="Genomic_DNA"/>
</dbReference>
<evidence type="ECO:0000313" key="1">
    <source>
        <dbReference type="EMBL" id="KYQ59262.1"/>
    </source>
</evidence>
<protein>
    <submittedName>
        <fullName evidence="1">Uncharacterized protein</fullName>
    </submittedName>
</protein>